<dbReference type="GeneID" id="87815782"/>
<name>A0AAN6VAP4_9PEZI</name>
<accession>A0AAN6VAP4</accession>
<reference evidence="2" key="1">
    <citation type="journal article" date="2023" name="Mol. Phylogenet. Evol.">
        <title>Genome-scale phylogeny and comparative genomics of the fungal order Sordariales.</title>
        <authorList>
            <person name="Hensen N."/>
            <person name="Bonometti L."/>
            <person name="Westerberg I."/>
            <person name="Brannstrom I.O."/>
            <person name="Guillou S."/>
            <person name="Cros-Aarteil S."/>
            <person name="Calhoun S."/>
            <person name="Haridas S."/>
            <person name="Kuo A."/>
            <person name="Mondo S."/>
            <person name="Pangilinan J."/>
            <person name="Riley R."/>
            <person name="LaButti K."/>
            <person name="Andreopoulos B."/>
            <person name="Lipzen A."/>
            <person name="Chen C."/>
            <person name="Yan M."/>
            <person name="Daum C."/>
            <person name="Ng V."/>
            <person name="Clum A."/>
            <person name="Steindorff A."/>
            <person name="Ohm R.A."/>
            <person name="Martin F."/>
            <person name="Silar P."/>
            <person name="Natvig D.O."/>
            <person name="Lalanne C."/>
            <person name="Gautier V."/>
            <person name="Ament-Velasquez S.L."/>
            <person name="Kruys A."/>
            <person name="Hutchinson M.I."/>
            <person name="Powell A.J."/>
            <person name="Barry K."/>
            <person name="Miller A.N."/>
            <person name="Grigoriev I.V."/>
            <person name="Debuchy R."/>
            <person name="Gladieux P."/>
            <person name="Hiltunen Thoren M."/>
            <person name="Johannesson H."/>
        </authorList>
    </citation>
    <scope>NUCLEOTIDE SEQUENCE</scope>
    <source>
        <strain evidence="2">CBS 141.50</strain>
    </source>
</reference>
<comment type="caution">
    <text evidence="2">The sequence shown here is derived from an EMBL/GenBank/DDBJ whole genome shotgun (WGS) entry which is preliminary data.</text>
</comment>
<dbReference type="EMBL" id="MU853555">
    <property type="protein sequence ID" value="KAK4147914.1"/>
    <property type="molecule type" value="Genomic_DNA"/>
</dbReference>
<feature type="region of interest" description="Disordered" evidence="1">
    <location>
        <begin position="151"/>
        <end position="174"/>
    </location>
</feature>
<dbReference type="AlphaFoldDB" id="A0AAN6VAP4"/>
<evidence type="ECO:0000256" key="1">
    <source>
        <dbReference type="SAM" id="MobiDB-lite"/>
    </source>
</evidence>
<proteinExistence type="predicted"/>
<feature type="compositionally biased region" description="Basic and acidic residues" evidence="1">
    <location>
        <begin position="151"/>
        <end position="165"/>
    </location>
</feature>
<feature type="compositionally biased region" description="Polar residues" evidence="1">
    <location>
        <begin position="90"/>
        <end position="100"/>
    </location>
</feature>
<protein>
    <submittedName>
        <fullName evidence="2">Uncharacterized protein</fullName>
    </submittedName>
</protein>
<evidence type="ECO:0000313" key="2">
    <source>
        <dbReference type="EMBL" id="KAK4147914.1"/>
    </source>
</evidence>
<dbReference type="RefSeq" id="XP_062641285.1">
    <property type="nucleotide sequence ID" value="XM_062779169.1"/>
</dbReference>
<evidence type="ECO:0000313" key="3">
    <source>
        <dbReference type="Proteomes" id="UP001302676"/>
    </source>
</evidence>
<dbReference type="Proteomes" id="UP001302676">
    <property type="component" value="Unassembled WGS sequence"/>
</dbReference>
<keyword evidence="3" id="KW-1185">Reference proteome</keyword>
<feature type="region of interest" description="Disordered" evidence="1">
    <location>
        <begin position="36"/>
        <end position="116"/>
    </location>
</feature>
<sequence>MTMESIQLAQMLADLNELSTAESQAAVKVVTVNKANSSPAPVDADKPAEQLQRPALRGSGGSGASGGSSFISRTASPAKFDKYGRRILTPPNTRSNSTYGSIPGTPKPEADDDVNQASSLMALYEIRAKLKDHDTNRNLSKLREKIDALHAKQLQTDKKDGDASKMKIPYPKKS</sequence>
<organism evidence="2 3">
    <name type="scientific">Dichotomopilus funicola</name>
    <dbReference type="NCBI Taxonomy" id="1934379"/>
    <lineage>
        <taxon>Eukaryota</taxon>
        <taxon>Fungi</taxon>
        <taxon>Dikarya</taxon>
        <taxon>Ascomycota</taxon>
        <taxon>Pezizomycotina</taxon>
        <taxon>Sordariomycetes</taxon>
        <taxon>Sordariomycetidae</taxon>
        <taxon>Sordariales</taxon>
        <taxon>Chaetomiaceae</taxon>
        <taxon>Dichotomopilus</taxon>
    </lineage>
</organism>
<gene>
    <name evidence="2" type="ORF">C8A04DRAFT_24476</name>
</gene>
<reference evidence="2" key="2">
    <citation type="submission" date="2023-05" db="EMBL/GenBank/DDBJ databases">
        <authorList>
            <consortium name="Lawrence Berkeley National Laboratory"/>
            <person name="Steindorff A."/>
            <person name="Hensen N."/>
            <person name="Bonometti L."/>
            <person name="Westerberg I."/>
            <person name="Brannstrom I.O."/>
            <person name="Guillou S."/>
            <person name="Cros-Aarteil S."/>
            <person name="Calhoun S."/>
            <person name="Haridas S."/>
            <person name="Kuo A."/>
            <person name="Mondo S."/>
            <person name="Pangilinan J."/>
            <person name="Riley R."/>
            <person name="Labutti K."/>
            <person name="Andreopoulos B."/>
            <person name="Lipzen A."/>
            <person name="Chen C."/>
            <person name="Yanf M."/>
            <person name="Daum C."/>
            <person name="Ng V."/>
            <person name="Clum A."/>
            <person name="Ohm R."/>
            <person name="Martin F."/>
            <person name="Silar P."/>
            <person name="Natvig D."/>
            <person name="Lalanne C."/>
            <person name="Gautier V."/>
            <person name="Ament-Velasquez S.L."/>
            <person name="Kruys A."/>
            <person name="Hutchinson M.I."/>
            <person name="Powell A.J."/>
            <person name="Barry K."/>
            <person name="Miller A.N."/>
            <person name="Grigoriev I.V."/>
            <person name="Debuchy R."/>
            <person name="Gladieux P."/>
            <person name="Thoren M.H."/>
            <person name="Johannesson H."/>
        </authorList>
    </citation>
    <scope>NUCLEOTIDE SEQUENCE</scope>
    <source>
        <strain evidence="2">CBS 141.50</strain>
    </source>
</reference>